<dbReference type="InterPro" id="IPR000683">
    <property type="entry name" value="Gfo/Idh/MocA-like_OxRdtase_N"/>
</dbReference>
<protein>
    <submittedName>
        <fullName evidence="3 4">Oxidoreductase</fullName>
    </submittedName>
</protein>
<dbReference type="Pfam" id="PF22725">
    <property type="entry name" value="GFO_IDH_MocA_C3"/>
    <property type="match status" value="1"/>
</dbReference>
<dbReference type="Gene3D" id="3.40.50.720">
    <property type="entry name" value="NAD(P)-binding Rossmann-like Domain"/>
    <property type="match status" value="1"/>
</dbReference>
<reference evidence="3 6" key="2">
    <citation type="submission" date="2019-09" db="EMBL/GenBank/DDBJ databases">
        <title>Complete genome sequence of Sporolactobacillus terrae 70-3.</title>
        <authorList>
            <person name="Tanaka N."/>
            <person name="Shiwa Y."/>
            <person name="Fujita N."/>
            <person name="Tanasupawat S."/>
        </authorList>
    </citation>
    <scope>NUCLEOTIDE SEQUENCE [LARGE SCALE GENOMIC DNA]</scope>
    <source>
        <strain evidence="3 6">70-3</strain>
    </source>
</reference>
<dbReference type="SUPFAM" id="SSF51735">
    <property type="entry name" value="NAD(P)-binding Rossmann-fold domains"/>
    <property type="match status" value="1"/>
</dbReference>
<dbReference type="Gene3D" id="3.30.360.10">
    <property type="entry name" value="Dihydrodipicolinate Reductase, domain 2"/>
    <property type="match status" value="1"/>
</dbReference>
<evidence type="ECO:0000259" key="2">
    <source>
        <dbReference type="Pfam" id="PF22725"/>
    </source>
</evidence>
<proteinExistence type="predicted"/>
<evidence type="ECO:0000259" key="1">
    <source>
        <dbReference type="Pfam" id="PF01408"/>
    </source>
</evidence>
<accession>A0A410DAW6</accession>
<dbReference type="Pfam" id="PF01408">
    <property type="entry name" value="GFO_IDH_MocA"/>
    <property type="match status" value="1"/>
</dbReference>
<dbReference type="InterPro" id="IPR036291">
    <property type="entry name" value="NAD(P)-bd_dom_sf"/>
</dbReference>
<evidence type="ECO:0000313" key="5">
    <source>
        <dbReference type="Proteomes" id="UP000285882"/>
    </source>
</evidence>
<reference evidence="4 5" key="1">
    <citation type="submission" date="2018-01" db="EMBL/GenBank/DDBJ databases">
        <title>Complete genome sequencing of Sporolactobacillus terrae DLG3.</title>
        <authorList>
            <person name="Nam Y.-D."/>
            <person name="Kang J."/>
            <person name="Chung W.-H."/>
        </authorList>
    </citation>
    <scope>NUCLEOTIDE SEQUENCE [LARGE SCALE GENOMIC DNA]</scope>
    <source>
        <strain evidence="4 5">DLG3</strain>
    </source>
</reference>
<dbReference type="PANTHER" id="PTHR43054">
    <property type="match status" value="1"/>
</dbReference>
<evidence type="ECO:0000313" key="3">
    <source>
        <dbReference type="EMBL" id="BBN99671.1"/>
    </source>
</evidence>
<feature type="domain" description="Gfo/Idh/MocA-like oxidoreductase N-terminal" evidence="1">
    <location>
        <begin position="2"/>
        <end position="116"/>
    </location>
</feature>
<name>A0A410DAW6_9BACL</name>
<dbReference type="STRING" id="1449983.GCA_000647835_01738"/>
<sequence length="330" mass="36880">MRLATIGTSKITQQFVAAIKKTGRFDYVGAYSRSGEKAKQFANRFGADLSFSSLEQLAGSQAVDVVYCASPNSVHFEQVVTLLKGGKHVLCEKPIFVNLKEFDEAVRIADAQHVYLIEAIRNIQTPVFKKLKQELPRAGQMRSAVLQLIQYSSRYDQFKQGKITNIFSPQFAGGALEDLGIYPTYVAVALFGEPQDAVYEPVRLTNGIDGSGTLVLRYPDFVCTVLCSKIAHSDAPSEIHGEKGTFRFNNPSTIARLEWIDAHEKQVTPVAEHFVADDKIFEIRHFADLIEQSDREAYLKLRALSRSVLKTMEMARKQCGLLFPSDHAPR</sequence>
<dbReference type="Proteomes" id="UP000326951">
    <property type="component" value="Chromosome"/>
</dbReference>
<organism evidence="3 6">
    <name type="scientific">Sporolactobacillus terrae</name>
    <dbReference type="NCBI Taxonomy" id="269673"/>
    <lineage>
        <taxon>Bacteria</taxon>
        <taxon>Bacillati</taxon>
        <taxon>Bacillota</taxon>
        <taxon>Bacilli</taxon>
        <taxon>Bacillales</taxon>
        <taxon>Sporolactobacillaceae</taxon>
        <taxon>Sporolactobacillus</taxon>
    </lineage>
</organism>
<feature type="domain" description="GFO/IDH/MocA-like oxidoreductase" evidence="2">
    <location>
        <begin position="150"/>
        <end position="247"/>
    </location>
</feature>
<dbReference type="InterPro" id="IPR055170">
    <property type="entry name" value="GFO_IDH_MocA-like_dom"/>
</dbReference>
<gene>
    <name evidence="4" type="ORF">C0674_11995</name>
    <name evidence="3" type="ORF">St703_23760</name>
</gene>
<evidence type="ECO:0000313" key="6">
    <source>
        <dbReference type="Proteomes" id="UP000326951"/>
    </source>
</evidence>
<dbReference type="GO" id="GO:0000166">
    <property type="term" value="F:nucleotide binding"/>
    <property type="evidence" value="ECO:0007669"/>
    <property type="project" value="InterPro"/>
</dbReference>
<dbReference type="EMBL" id="AP021853">
    <property type="protein sequence ID" value="BBN99671.1"/>
    <property type="molecule type" value="Genomic_DNA"/>
</dbReference>
<dbReference type="PANTHER" id="PTHR43054:SF1">
    <property type="entry name" value="SCYLLO-INOSITOL 2-DEHYDROGENASE (NADP(+)) IOLU"/>
    <property type="match status" value="1"/>
</dbReference>
<dbReference type="AlphaFoldDB" id="A0A410DAW6"/>
<dbReference type="RefSeq" id="WP_028976994.1">
    <property type="nucleotide sequence ID" value="NZ_AP021853.1"/>
</dbReference>
<dbReference type="EMBL" id="CP025688">
    <property type="protein sequence ID" value="QAA23266.1"/>
    <property type="molecule type" value="Genomic_DNA"/>
</dbReference>
<dbReference type="SUPFAM" id="SSF55347">
    <property type="entry name" value="Glyceraldehyde-3-phosphate dehydrogenase-like, C-terminal domain"/>
    <property type="match status" value="1"/>
</dbReference>
<keyword evidence="5" id="KW-1185">Reference proteome</keyword>
<dbReference type="Proteomes" id="UP000285882">
    <property type="component" value="Chromosome"/>
</dbReference>
<evidence type="ECO:0000313" key="4">
    <source>
        <dbReference type="EMBL" id="QAA23266.1"/>
    </source>
</evidence>